<evidence type="ECO:0000313" key="3">
    <source>
        <dbReference type="Proteomes" id="UP000886520"/>
    </source>
</evidence>
<dbReference type="EMBL" id="JABFUD020000010">
    <property type="protein sequence ID" value="KAI5074976.1"/>
    <property type="molecule type" value="Genomic_DNA"/>
</dbReference>
<sequence>MPPVTYFPEEAASSRSHVRSRSIEVKEGDLSRSCSASRRHVQAGRYNLRSRSLEREVSRNQKDHVPYKQVSAMNLLLAPHYVTLAFNLPPGSSTIWRSIEEDIMSHCDANCPPSDKEDLASFLLRFFSPHLVDTVRENLTRLADSFLGIQYTLRLGKASLASTILEDMMHEYVYTKKGPLAGFLGDSGDADNEAVDTDVGAGGKVGHEEEGWQEYRKKKGRSLQRSSQPTESGAGSLRGQGGGRGRRGRGGAGGRGRGGAISEEHFTELEMVEVLLPGYKTRPKVFAATQVEEAVAAKRRRDINIGERSLLFRDHPLVHEGACYNPEVESTGRVHLFHGTRAGSLGGRRGFRSQGIKPFDKANEFCADEAFYISNSVRHAYEHPLHHHPSKDLENPIVVFVFDIDVEVLHANKPPPGSDDLFKVIWFEEPNHEWEKFCRGNMNRELPREDADIVIGPICKVKPPPQRYEALKVELEGGVQLTQIAFCSTRAWKWLAMCAIRMYSVRRSQNV</sequence>
<proteinExistence type="predicted"/>
<evidence type="ECO:0000256" key="1">
    <source>
        <dbReference type="SAM" id="MobiDB-lite"/>
    </source>
</evidence>
<feature type="compositionally biased region" description="Gly residues" evidence="1">
    <location>
        <begin position="250"/>
        <end position="259"/>
    </location>
</feature>
<name>A0A9D4UW06_ADICA</name>
<keyword evidence="3" id="KW-1185">Reference proteome</keyword>
<evidence type="ECO:0000313" key="2">
    <source>
        <dbReference type="EMBL" id="KAI5074976.1"/>
    </source>
</evidence>
<feature type="region of interest" description="Disordered" evidence="1">
    <location>
        <begin position="193"/>
        <end position="262"/>
    </location>
</feature>
<accession>A0A9D4UW06</accession>
<gene>
    <name evidence="2" type="ORF">GOP47_0010937</name>
</gene>
<feature type="compositionally biased region" description="Basic and acidic residues" evidence="1">
    <location>
        <begin position="205"/>
        <end position="215"/>
    </location>
</feature>
<dbReference type="OrthoDB" id="2498128at2759"/>
<protein>
    <submittedName>
        <fullName evidence="2">Uncharacterized protein</fullName>
    </submittedName>
</protein>
<organism evidence="2 3">
    <name type="scientific">Adiantum capillus-veneris</name>
    <name type="common">Maidenhair fern</name>
    <dbReference type="NCBI Taxonomy" id="13818"/>
    <lineage>
        <taxon>Eukaryota</taxon>
        <taxon>Viridiplantae</taxon>
        <taxon>Streptophyta</taxon>
        <taxon>Embryophyta</taxon>
        <taxon>Tracheophyta</taxon>
        <taxon>Polypodiopsida</taxon>
        <taxon>Polypodiidae</taxon>
        <taxon>Polypodiales</taxon>
        <taxon>Pteridineae</taxon>
        <taxon>Pteridaceae</taxon>
        <taxon>Vittarioideae</taxon>
        <taxon>Adiantum</taxon>
    </lineage>
</organism>
<reference evidence="2" key="1">
    <citation type="submission" date="2021-01" db="EMBL/GenBank/DDBJ databases">
        <title>Adiantum capillus-veneris genome.</title>
        <authorList>
            <person name="Fang Y."/>
            <person name="Liao Q."/>
        </authorList>
    </citation>
    <scope>NUCLEOTIDE SEQUENCE</scope>
    <source>
        <strain evidence="2">H3</strain>
        <tissue evidence="2">Leaf</tissue>
    </source>
</reference>
<dbReference type="Proteomes" id="UP000886520">
    <property type="component" value="Chromosome 10"/>
</dbReference>
<dbReference type="AlphaFoldDB" id="A0A9D4UW06"/>
<comment type="caution">
    <text evidence="2">The sequence shown here is derived from an EMBL/GenBank/DDBJ whole genome shotgun (WGS) entry which is preliminary data.</text>
</comment>